<protein>
    <submittedName>
        <fullName evidence="7">LRRNT domain-containing protein</fullName>
    </submittedName>
</protein>
<dbReference type="Pfam" id="PF13855">
    <property type="entry name" value="LRR_8"/>
    <property type="match status" value="1"/>
</dbReference>
<keyword evidence="3" id="KW-0677">Repeat</keyword>
<dbReference type="SMART" id="SM00369">
    <property type="entry name" value="LRR_TYP"/>
    <property type="match status" value="2"/>
</dbReference>
<dbReference type="Proteomes" id="UP000887566">
    <property type="component" value="Unplaced"/>
</dbReference>
<dbReference type="Pfam" id="PF01462">
    <property type="entry name" value="LRRNT"/>
    <property type="match status" value="1"/>
</dbReference>
<dbReference type="WBParaSite" id="PSAMB.scaffold2850size20903.g19474.t1">
    <property type="protein sequence ID" value="PSAMB.scaffold2850size20903.g19474.t1"/>
    <property type="gene ID" value="PSAMB.scaffold2850size20903.g19474"/>
</dbReference>
<evidence type="ECO:0000313" key="7">
    <source>
        <dbReference type="WBParaSite" id="PSAMB.scaffold2850size20903.g19474.t1"/>
    </source>
</evidence>
<sequence length="134" mass="15139">MAAARQISVGLQQLLLAIVIVGVTSTLSSCPEPCECSGFTVNCAGKGLTRIPADLPLDVQRLDLQENRISIIRRADLAGLRQLKILQLMDNLVHSIEEQAFDDLVRLERLRLNRNRLRSLPDRLFYFMPDLNRL</sequence>
<keyword evidence="1" id="KW-0433">Leucine-rich repeat</keyword>
<dbReference type="AlphaFoldDB" id="A0A914VYX7"/>
<dbReference type="InterPro" id="IPR003591">
    <property type="entry name" value="Leu-rich_rpt_typical-subtyp"/>
</dbReference>
<evidence type="ECO:0000256" key="2">
    <source>
        <dbReference type="ARBA" id="ARBA00022729"/>
    </source>
</evidence>
<dbReference type="PANTHER" id="PTHR24369:SF210">
    <property type="entry name" value="CHAOPTIN-RELATED"/>
    <property type="match status" value="1"/>
</dbReference>
<dbReference type="SMART" id="SM00013">
    <property type="entry name" value="LRRNT"/>
    <property type="match status" value="1"/>
</dbReference>
<evidence type="ECO:0000256" key="1">
    <source>
        <dbReference type="ARBA" id="ARBA00022614"/>
    </source>
</evidence>
<feature type="signal peptide" evidence="4">
    <location>
        <begin position="1"/>
        <end position="25"/>
    </location>
</feature>
<dbReference type="PROSITE" id="PS51257">
    <property type="entry name" value="PROKAR_LIPOPROTEIN"/>
    <property type="match status" value="1"/>
</dbReference>
<feature type="chain" id="PRO_5037597142" evidence="4">
    <location>
        <begin position="26"/>
        <end position="134"/>
    </location>
</feature>
<keyword evidence="6" id="KW-1185">Reference proteome</keyword>
<dbReference type="SUPFAM" id="SSF52058">
    <property type="entry name" value="L domain-like"/>
    <property type="match status" value="1"/>
</dbReference>
<evidence type="ECO:0000313" key="6">
    <source>
        <dbReference type="Proteomes" id="UP000887566"/>
    </source>
</evidence>
<dbReference type="InterPro" id="IPR032675">
    <property type="entry name" value="LRR_dom_sf"/>
</dbReference>
<evidence type="ECO:0000259" key="5">
    <source>
        <dbReference type="SMART" id="SM00013"/>
    </source>
</evidence>
<dbReference type="GO" id="GO:0005886">
    <property type="term" value="C:plasma membrane"/>
    <property type="evidence" value="ECO:0007669"/>
    <property type="project" value="TreeGrafter"/>
</dbReference>
<dbReference type="InterPro" id="IPR001611">
    <property type="entry name" value="Leu-rich_rpt"/>
</dbReference>
<reference evidence="7" key="1">
    <citation type="submission" date="2022-11" db="UniProtKB">
        <authorList>
            <consortium name="WormBaseParasite"/>
        </authorList>
    </citation>
    <scope>IDENTIFICATION</scope>
</reference>
<organism evidence="6 7">
    <name type="scientific">Plectus sambesii</name>
    <dbReference type="NCBI Taxonomy" id="2011161"/>
    <lineage>
        <taxon>Eukaryota</taxon>
        <taxon>Metazoa</taxon>
        <taxon>Ecdysozoa</taxon>
        <taxon>Nematoda</taxon>
        <taxon>Chromadorea</taxon>
        <taxon>Plectida</taxon>
        <taxon>Plectina</taxon>
        <taxon>Plectoidea</taxon>
        <taxon>Plectidae</taxon>
        <taxon>Plectus</taxon>
    </lineage>
</organism>
<evidence type="ECO:0000256" key="3">
    <source>
        <dbReference type="ARBA" id="ARBA00022737"/>
    </source>
</evidence>
<dbReference type="PANTHER" id="PTHR24369">
    <property type="entry name" value="ANTIGEN BSP, PUTATIVE-RELATED"/>
    <property type="match status" value="1"/>
</dbReference>
<dbReference type="Gene3D" id="3.80.10.10">
    <property type="entry name" value="Ribonuclease Inhibitor"/>
    <property type="match status" value="1"/>
</dbReference>
<name>A0A914VYX7_9BILA</name>
<dbReference type="InterPro" id="IPR000372">
    <property type="entry name" value="LRRNT"/>
</dbReference>
<dbReference type="InterPro" id="IPR050541">
    <property type="entry name" value="LRR_TM_domain-containing"/>
</dbReference>
<feature type="domain" description="LRRNT" evidence="5">
    <location>
        <begin position="29"/>
        <end position="61"/>
    </location>
</feature>
<keyword evidence="2 4" id="KW-0732">Signal</keyword>
<accession>A0A914VYX7</accession>
<dbReference type="FunFam" id="3.80.10.10:FF:000032">
    <property type="entry name" value="Slit homolog 2 (Drosophila)"/>
    <property type="match status" value="1"/>
</dbReference>
<proteinExistence type="predicted"/>
<evidence type="ECO:0000256" key="4">
    <source>
        <dbReference type="SAM" id="SignalP"/>
    </source>
</evidence>